<evidence type="ECO:0000259" key="2">
    <source>
        <dbReference type="Pfam" id="PF00156"/>
    </source>
</evidence>
<dbReference type="SUPFAM" id="SSF53271">
    <property type="entry name" value="PRTase-like"/>
    <property type="match status" value="1"/>
</dbReference>
<evidence type="ECO:0000313" key="3">
    <source>
        <dbReference type="EMBL" id="QIC69214.1"/>
    </source>
</evidence>
<protein>
    <submittedName>
        <fullName evidence="3">ComF family protein</fullName>
    </submittedName>
</protein>
<dbReference type="AlphaFoldDB" id="A0A6C0Y9K8"/>
<dbReference type="EMBL" id="CP044455">
    <property type="protein sequence ID" value="QIC69214.1"/>
    <property type="molecule type" value="Genomic_DNA"/>
</dbReference>
<dbReference type="PANTHER" id="PTHR47505">
    <property type="entry name" value="DNA UTILIZATION PROTEIN YHGH"/>
    <property type="match status" value="1"/>
</dbReference>
<sequence length="211" mass="24389">MPMFKLLAHSHTLFKKLLPCQLCGSAAQQQYRVCADCLQQLPWLKANVYRQETEIQVACHYRYPVDRMIQQFKYEQQLHYQPLLAGSLCELAYPRVQAIVPMPVATERLAERGYHHTLLLAQVLARHLQLPIWQPVVRRHQHSQKGLSRLERLENLDQQFQLRPDAGRPYRRVLIVDDVVTTGSSIRALKQQLEQLGCHKVYAVCIASADG</sequence>
<accession>A0A6C0Y9K8</accession>
<organism evidence="3 4">
    <name type="scientific">Acinetobacter indicus</name>
    <dbReference type="NCBI Taxonomy" id="756892"/>
    <lineage>
        <taxon>Bacteria</taxon>
        <taxon>Pseudomonadati</taxon>
        <taxon>Pseudomonadota</taxon>
        <taxon>Gammaproteobacteria</taxon>
        <taxon>Moraxellales</taxon>
        <taxon>Moraxellaceae</taxon>
        <taxon>Acinetobacter</taxon>
    </lineage>
</organism>
<feature type="domain" description="Phosphoribosyltransferase" evidence="2">
    <location>
        <begin position="119"/>
        <end position="207"/>
    </location>
</feature>
<dbReference type="Proteomes" id="UP000503440">
    <property type="component" value="Chromosome"/>
</dbReference>
<evidence type="ECO:0000256" key="1">
    <source>
        <dbReference type="ARBA" id="ARBA00008007"/>
    </source>
</evidence>
<comment type="similarity">
    <text evidence="1">Belongs to the ComF/GntX family.</text>
</comment>
<name>A0A6C0Y9K8_9GAMM</name>
<dbReference type="Pfam" id="PF00156">
    <property type="entry name" value="Pribosyltran"/>
    <property type="match status" value="1"/>
</dbReference>
<dbReference type="InterPro" id="IPR051910">
    <property type="entry name" value="ComF/GntX_DNA_util-trans"/>
</dbReference>
<dbReference type="InterPro" id="IPR000836">
    <property type="entry name" value="PRTase_dom"/>
</dbReference>
<dbReference type="RefSeq" id="WP_163141102.1">
    <property type="nucleotide sequence ID" value="NZ_CP044450.1"/>
</dbReference>
<dbReference type="Gene3D" id="3.40.50.2020">
    <property type="match status" value="1"/>
</dbReference>
<dbReference type="PANTHER" id="PTHR47505:SF1">
    <property type="entry name" value="DNA UTILIZATION PROTEIN YHGH"/>
    <property type="match status" value="1"/>
</dbReference>
<reference evidence="3 4" key="1">
    <citation type="submission" date="2019-09" db="EMBL/GenBank/DDBJ databases">
        <title>Non-baumannii Acinetobacter spp. carrying blaNDM-1 isolated in China.</title>
        <authorList>
            <person name="Cui C."/>
            <person name="Chen C."/>
            <person name="Sun J."/>
            <person name="Liu Y."/>
        </authorList>
    </citation>
    <scope>NUCLEOTIDE SEQUENCE [LARGE SCALE GENOMIC DNA]</scope>
    <source>
        <strain evidence="3 4">B18</strain>
    </source>
</reference>
<dbReference type="InterPro" id="IPR029057">
    <property type="entry name" value="PRTase-like"/>
</dbReference>
<proteinExistence type="inferred from homology"/>
<gene>
    <name evidence="3" type="ORF">FSC09_01680</name>
</gene>
<dbReference type="CDD" id="cd06223">
    <property type="entry name" value="PRTases_typeI"/>
    <property type="match status" value="1"/>
</dbReference>
<evidence type="ECO:0000313" key="4">
    <source>
        <dbReference type="Proteomes" id="UP000503440"/>
    </source>
</evidence>